<keyword evidence="4" id="KW-0010">Activator</keyword>
<dbReference type="InterPro" id="IPR036388">
    <property type="entry name" value="WH-like_DNA-bd_sf"/>
</dbReference>
<organism evidence="7 8">
    <name type="scientific">Streptomyces thermospinosisporus</name>
    <dbReference type="NCBI Taxonomy" id="161482"/>
    <lineage>
        <taxon>Bacteria</taxon>
        <taxon>Bacillati</taxon>
        <taxon>Actinomycetota</taxon>
        <taxon>Actinomycetes</taxon>
        <taxon>Kitasatosporales</taxon>
        <taxon>Streptomycetaceae</taxon>
        <taxon>Streptomyces</taxon>
    </lineage>
</organism>
<dbReference type="Gene3D" id="3.40.190.290">
    <property type="match status" value="1"/>
</dbReference>
<sequence>MNGDLPLDQVRTLLAVVDEGTFDAAAAALHVTPSAVSQRVKALEQRTGRVLLQRTKPVRPTESGEVLVRLARQVARLERDAHRELGLSGAGEATRVAIAVNADSLATWFLDALTRVPAQLQARFDLRREDEAHTAALLREGTVMAAVTSSPEPVPGCSVRHLGRMRYLPVANPRFAERYLSGPLAEVVPEAPVVVFDRKDDFQDGFVRRLTGGRAEASAGRHYVPTSEGFAQAVAAGLGWGMVPEAQAEPLLRAGRLTVFAPGRETDTSLYWQQWKLDSPALTAVAEAVTATAAQALRA</sequence>
<dbReference type="Pfam" id="PF03466">
    <property type="entry name" value="LysR_substrate"/>
    <property type="match status" value="1"/>
</dbReference>
<dbReference type="PANTHER" id="PTHR30579:SF2">
    <property type="entry name" value="HTH-TYPE TRANSCRIPTIONAL REGULATOR ARGP"/>
    <property type="match status" value="1"/>
</dbReference>
<dbReference type="EMBL" id="BAAAIZ010000103">
    <property type="protein sequence ID" value="GAA1433090.1"/>
    <property type="molecule type" value="Genomic_DNA"/>
</dbReference>
<dbReference type="Pfam" id="PF00126">
    <property type="entry name" value="HTH_1"/>
    <property type="match status" value="1"/>
</dbReference>
<dbReference type="SUPFAM" id="SSF46785">
    <property type="entry name" value="Winged helix' DNA-binding domain"/>
    <property type="match status" value="1"/>
</dbReference>
<dbReference type="PROSITE" id="PS50931">
    <property type="entry name" value="HTH_LYSR"/>
    <property type="match status" value="1"/>
</dbReference>
<dbReference type="NCBIfam" id="TIGR03298">
    <property type="entry name" value="argP"/>
    <property type="match status" value="1"/>
</dbReference>
<dbReference type="NCBIfam" id="NF009888">
    <property type="entry name" value="PRK13348.1"/>
    <property type="match status" value="1"/>
</dbReference>
<dbReference type="InterPro" id="IPR036390">
    <property type="entry name" value="WH_DNA-bd_sf"/>
</dbReference>
<dbReference type="PANTHER" id="PTHR30579">
    <property type="entry name" value="TRANSCRIPTIONAL REGULATOR"/>
    <property type="match status" value="1"/>
</dbReference>
<protein>
    <submittedName>
        <fullName evidence="7">LysR family transcriptional regulator ArgP</fullName>
    </submittedName>
</protein>
<dbReference type="Gene3D" id="1.10.10.10">
    <property type="entry name" value="Winged helix-like DNA-binding domain superfamily/Winged helix DNA-binding domain"/>
    <property type="match status" value="1"/>
</dbReference>
<evidence type="ECO:0000259" key="6">
    <source>
        <dbReference type="PROSITE" id="PS50931"/>
    </source>
</evidence>
<dbReference type="InterPro" id="IPR000847">
    <property type="entry name" value="LysR_HTH_N"/>
</dbReference>
<dbReference type="InterPro" id="IPR017685">
    <property type="entry name" value="ArgP"/>
</dbReference>
<evidence type="ECO:0000256" key="2">
    <source>
        <dbReference type="ARBA" id="ARBA00023015"/>
    </source>
</evidence>
<dbReference type="SUPFAM" id="SSF53850">
    <property type="entry name" value="Periplasmic binding protein-like II"/>
    <property type="match status" value="1"/>
</dbReference>
<evidence type="ECO:0000256" key="5">
    <source>
        <dbReference type="ARBA" id="ARBA00023163"/>
    </source>
</evidence>
<keyword evidence="3" id="KW-0238">DNA-binding</keyword>
<accession>A0ABP4JYC6</accession>
<dbReference type="RefSeq" id="WP_344015908.1">
    <property type="nucleotide sequence ID" value="NZ_BAAAIZ010000103.1"/>
</dbReference>
<gene>
    <name evidence="7" type="ORF">GCM10009601_55060</name>
</gene>
<feature type="domain" description="HTH lysR-type" evidence="6">
    <location>
        <begin position="5"/>
        <end position="61"/>
    </location>
</feature>
<dbReference type="Proteomes" id="UP001500973">
    <property type="component" value="Unassembled WGS sequence"/>
</dbReference>
<keyword evidence="5" id="KW-0804">Transcription</keyword>
<keyword evidence="2" id="KW-0805">Transcription regulation</keyword>
<evidence type="ECO:0000313" key="7">
    <source>
        <dbReference type="EMBL" id="GAA1433090.1"/>
    </source>
</evidence>
<evidence type="ECO:0000256" key="1">
    <source>
        <dbReference type="ARBA" id="ARBA00009437"/>
    </source>
</evidence>
<comment type="caution">
    <text evidence="7">The sequence shown here is derived from an EMBL/GenBank/DDBJ whole genome shotgun (WGS) entry which is preliminary data.</text>
</comment>
<dbReference type="InterPro" id="IPR050176">
    <property type="entry name" value="LTTR"/>
</dbReference>
<keyword evidence="8" id="KW-1185">Reference proteome</keyword>
<evidence type="ECO:0000256" key="3">
    <source>
        <dbReference type="ARBA" id="ARBA00023125"/>
    </source>
</evidence>
<proteinExistence type="inferred from homology"/>
<dbReference type="InterPro" id="IPR005119">
    <property type="entry name" value="LysR_subst-bd"/>
</dbReference>
<evidence type="ECO:0000256" key="4">
    <source>
        <dbReference type="ARBA" id="ARBA00023159"/>
    </source>
</evidence>
<name>A0ABP4JYC6_9ACTN</name>
<dbReference type="NCBIfam" id="NF002964">
    <property type="entry name" value="PRK03635.1"/>
    <property type="match status" value="1"/>
</dbReference>
<evidence type="ECO:0000313" key="8">
    <source>
        <dbReference type="Proteomes" id="UP001500973"/>
    </source>
</evidence>
<reference evidence="8" key="1">
    <citation type="journal article" date="2019" name="Int. J. Syst. Evol. Microbiol.">
        <title>The Global Catalogue of Microorganisms (GCM) 10K type strain sequencing project: providing services to taxonomists for standard genome sequencing and annotation.</title>
        <authorList>
            <consortium name="The Broad Institute Genomics Platform"/>
            <consortium name="The Broad Institute Genome Sequencing Center for Infectious Disease"/>
            <person name="Wu L."/>
            <person name="Ma J."/>
        </authorList>
    </citation>
    <scope>NUCLEOTIDE SEQUENCE [LARGE SCALE GENOMIC DNA]</scope>
    <source>
        <strain evidence="8">JCM 11756</strain>
    </source>
</reference>
<comment type="similarity">
    <text evidence="1">Belongs to the LysR transcriptional regulatory family.</text>
</comment>